<reference evidence="2 3" key="1">
    <citation type="submission" date="2015-12" db="EMBL/GenBank/DDBJ databases">
        <title>Serinicoccus chungangenesis strain CD08_5 genome sequencing and assembly.</title>
        <authorList>
            <person name="Chander A.M."/>
            <person name="Kaur G."/>
            <person name="Nair G.R."/>
            <person name="Dhawan D.K."/>
            <person name="Kochhar R.K."/>
            <person name="Mayilraj S."/>
            <person name="Bhadada S.K."/>
        </authorList>
    </citation>
    <scope>NUCLEOTIDE SEQUENCE [LARGE SCALE GENOMIC DNA]</scope>
    <source>
        <strain evidence="2 3">CD08_5</strain>
    </source>
</reference>
<protein>
    <recommendedName>
        <fullName evidence="4">Fatty acid-binding protein DegV</fullName>
    </recommendedName>
</protein>
<sequence>MDVALVTDSASCLPPGAGRALSVVPLHVMVAGRRGDTREVGHAEVVEALRPATHRVGVSTSRVSPGEFVEAYRELVGRTGCRAVVSVHLSGRVSGTVEAARLAAAEVADEVDVRVLDSRTVGMTLGWAAQDAAALAADGASLTEVEALVHRRLAGASAWFYVDTLEHLRRGGRLGRSQAVLGSALAIKPLLTVADGEVVLAERVRTRGKALARLEALVDDAVGRMRATGGRPRLAVHELDAQEAAAGLAGRLGQRLALDPLVLPLDPSLGVHTGPGTLGVVVADAG</sequence>
<dbReference type="NCBIfam" id="TIGR00762">
    <property type="entry name" value="DegV"/>
    <property type="match status" value="1"/>
</dbReference>
<evidence type="ECO:0008006" key="4">
    <source>
        <dbReference type="Google" id="ProtNLM"/>
    </source>
</evidence>
<proteinExistence type="predicted"/>
<dbReference type="InterPro" id="IPR003797">
    <property type="entry name" value="DegV"/>
</dbReference>
<comment type="caution">
    <text evidence="2">The sequence shown here is derived from an EMBL/GenBank/DDBJ whole genome shotgun (WGS) entry which is preliminary data.</text>
</comment>
<dbReference type="RefSeq" id="WP_058891645.1">
    <property type="nucleotide sequence ID" value="NZ_LQBL01000028.1"/>
</dbReference>
<evidence type="ECO:0000256" key="1">
    <source>
        <dbReference type="ARBA" id="ARBA00023121"/>
    </source>
</evidence>
<name>A0A0W8I5Z0_9MICO</name>
<dbReference type="GO" id="GO:0008289">
    <property type="term" value="F:lipid binding"/>
    <property type="evidence" value="ECO:0007669"/>
    <property type="project" value="UniProtKB-KW"/>
</dbReference>
<keyword evidence="1" id="KW-0446">Lipid-binding</keyword>
<dbReference type="EMBL" id="LQBL01000028">
    <property type="protein sequence ID" value="KUG53636.1"/>
    <property type="molecule type" value="Genomic_DNA"/>
</dbReference>
<dbReference type="Pfam" id="PF02645">
    <property type="entry name" value="DegV"/>
    <property type="match status" value="1"/>
</dbReference>
<dbReference type="PROSITE" id="PS51482">
    <property type="entry name" value="DEGV"/>
    <property type="match status" value="1"/>
</dbReference>
<dbReference type="InterPro" id="IPR043168">
    <property type="entry name" value="DegV_C"/>
</dbReference>
<dbReference type="PANTHER" id="PTHR33434">
    <property type="entry name" value="DEGV DOMAIN-CONTAINING PROTEIN DR_1986-RELATED"/>
    <property type="match status" value="1"/>
</dbReference>
<keyword evidence="3" id="KW-1185">Reference proteome</keyword>
<dbReference type="AlphaFoldDB" id="A0A0W8I5Z0"/>
<organism evidence="2 3">
    <name type="scientific">Serinicoccus chungangensis</name>
    <dbReference type="NCBI Taxonomy" id="767452"/>
    <lineage>
        <taxon>Bacteria</taxon>
        <taxon>Bacillati</taxon>
        <taxon>Actinomycetota</taxon>
        <taxon>Actinomycetes</taxon>
        <taxon>Micrococcales</taxon>
        <taxon>Ornithinimicrobiaceae</taxon>
        <taxon>Serinicoccus</taxon>
    </lineage>
</organism>
<dbReference type="Gene3D" id="3.40.50.10170">
    <property type="match status" value="1"/>
</dbReference>
<evidence type="ECO:0000313" key="3">
    <source>
        <dbReference type="Proteomes" id="UP000054837"/>
    </source>
</evidence>
<dbReference type="OrthoDB" id="9760324at2"/>
<dbReference type="STRING" id="767452.AVL62_02335"/>
<dbReference type="SUPFAM" id="SSF82549">
    <property type="entry name" value="DAK1/DegV-like"/>
    <property type="match status" value="1"/>
</dbReference>
<dbReference type="PANTHER" id="PTHR33434:SF2">
    <property type="entry name" value="FATTY ACID-BINDING PROTEIN TM_1468"/>
    <property type="match status" value="1"/>
</dbReference>
<accession>A0A0W8I5Z0</accession>
<dbReference type="Proteomes" id="UP000054837">
    <property type="component" value="Unassembled WGS sequence"/>
</dbReference>
<dbReference type="InterPro" id="IPR050270">
    <property type="entry name" value="DegV_domain_contain"/>
</dbReference>
<evidence type="ECO:0000313" key="2">
    <source>
        <dbReference type="EMBL" id="KUG53636.1"/>
    </source>
</evidence>
<gene>
    <name evidence="2" type="ORF">AVL62_02335</name>
</gene>
<dbReference type="Gene3D" id="3.30.1180.10">
    <property type="match status" value="1"/>
</dbReference>